<evidence type="ECO:0000313" key="2">
    <source>
        <dbReference type="EMBL" id="KAJ9130728.1"/>
    </source>
</evidence>
<dbReference type="AlphaFoldDB" id="A0AA38VGI3"/>
<proteinExistence type="predicted"/>
<sequence>MADETTENVTGERSPDSQTPTPQLQDVLAENPLQADDVLSDNDSAYDDAGSPSYVTSLRSSIINYKTGAGIMHFARGHI</sequence>
<organism evidence="2 3">
    <name type="scientific">Pleurostoma richardsiae</name>
    <dbReference type="NCBI Taxonomy" id="41990"/>
    <lineage>
        <taxon>Eukaryota</taxon>
        <taxon>Fungi</taxon>
        <taxon>Dikarya</taxon>
        <taxon>Ascomycota</taxon>
        <taxon>Pezizomycotina</taxon>
        <taxon>Sordariomycetes</taxon>
        <taxon>Sordariomycetidae</taxon>
        <taxon>Calosphaeriales</taxon>
        <taxon>Pleurostomataceae</taxon>
        <taxon>Pleurostoma</taxon>
    </lineage>
</organism>
<name>A0AA38VGI3_9PEZI</name>
<gene>
    <name evidence="2" type="ORF">NKR23_g12064</name>
</gene>
<feature type="compositionally biased region" description="Polar residues" evidence="1">
    <location>
        <begin position="7"/>
        <end position="24"/>
    </location>
</feature>
<keyword evidence="3" id="KW-1185">Reference proteome</keyword>
<feature type="region of interest" description="Disordered" evidence="1">
    <location>
        <begin position="1"/>
        <end position="52"/>
    </location>
</feature>
<evidence type="ECO:0000256" key="1">
    <source>
        <dbReference type="SAM" id="MobiDB-lite"/>
    </source>
</evidence>
<accession>A0AA38VGI3</accession>
<comment type="caution">
    <text evidence="2">The sequence shown here is derived from an EMBL/GenBank/DDBJ whole genome shotgun (WGS) entry which is preliminary data.</text>
</comment>
<reference evidence="2" key="1">
    <citation type="submission" date="2022-07" db="EMBL/GenBank/DDBJ databases">
        <title>Fungi with potential for degradation of polypropylene.</title>
        <authorList>
            <person name="Gostincar C."/>
        </authorList>
    </citation>
    <scope>NUCLEOTIDE SEQUENCE</scope>
    <source>
        <strain evidence="2">EXF-13308</strain>
    </source>
</reference>
<protein>
    <submittedName>
        <fullName evidence="2">Uncharacterized protein</fullName>
    </submittedName>
</protein>
<evidence type="ECO:0000313" key="3">
    <source>
        <dbReference type="Proteomes" id="UP001174694"/>
    </source>
</evidence>
<dbReference type="EMBL" id="JANBVO010000080">
    <property type="protein sequence ID" value="KAJ9130728.1"/>
    <property type="molecule type" value="Genomic_DNA"/>
</dbReference>
<dbReference type="Proteomes" id="UP001174694">
    <property type="component" value="Unassembled WGS sequence"/>
</dbReference>